<dbReference type="PROSITE" id="PS00061">
    <property type="entry name" value="ADH_SHORT"/>
    <property type="match status" value="1"/>
</dbReference>
<dbReference type="SUPFAM" id="SSF51735">
    <property type="entry name" value="NAD(P)-binding Rossmann-fold domains"/>
    <property type="match status" value="1"/>
</dbReference>
<dbReference type="GO" id="GO:0005737">
    <property type="term" value="C:cytoplasm"/>
    <property type="evidence" value="ECO:0007669"/>
    <property type="project" value="TreeGrafter"/>
</dbReference>
<dbReference type="InterPro" id="IPR002347">
    <property type="entry name" value="SDR_fam"/>
</dbReference>
<dbReference type="InterPro" id="IPR036291">
    <property type="entry name" value="NAD(P)-bd_dom_sf"/>
</dbReference>
<evidence type="ECO:0000313" key="5">
    <source>
        <dbReference type="Proteomes" id="UP000028582"/>
    </source>
</evidence>
<dbReference type="PRINTS" id="PR00080">
    <property type="entry name" value="SDRFAMILY"/>
</dbReference>
<dbReference type="InterPro" id="IPR051468">
    <property type="entry name" value="Fungal_SecMetab_SDRs"/>
</dbReference>
<evidence type="ECO:0000256" key="3">
    <source>
        <dbReference type="SAM" id="MobiDB-lite"/>
    </source>
</evidence>
<feature type="compositionally biased region" description="Basic and acidic residues" evidence="3">
    <location>
        <begin position="329"/>
        <end position="341"/>
    </location>
</feature>
<protein>
    <submittedName>
        <fullName evidence="4">Uncharacterized protein</fullName>
    </submittedName>
</protein>
<dbReference type="Proteomes" id="UP000028582">
    <property type="component" value="Unassembled WGS sequence"/>
</dbReference>
<keyword evidence="1" id="KW-0521">NADP</keyword>
<reference evidence="4 5" key="1">
    <citation type="submission" date="2013-11" db="EMBL/GenBank/DDBJ databases">
        <title>The Genome Sequence of Phytophthora parasitica P1976.</title>
        <authorList>
            <consortium name="The Broad Institute Genomics Platform"/>
            <person name="Russ C."/>
            <person name="Tyler B."/>
            <person name="Panabieres F."/>
            <person name="Shan W."/>
            <person name="Tripathy S."/>
            <person name="Grunwald N."/>
            <person name="Machado M."/>
            <person name="Johnson C.S."/>
            <person name="Walker B."/>
            <person name="Young S."/>
            <person name="Zeng Q."/>
            <person name="Gargeya S."/>
            <person name="Fitzgerald M."/>
            <person name="Haas B."/>
            <person name="Abouelleil A."/>
            <person name="Allen A.W."/>
            <person name="Alvarado L."/>
            <person name="Arachchi H.M."/>
            <person name="Berlin A.M."/>
            <person name="Chapman S.B."/>
            <person name="Gainer-Dewar J."/>
            <person name="Goldberg J."/>
            <person name="Griggs A."/>
            <person name="Gujja S."/>
            <person name="Hansen M."/>
            <person name="Howarth C."/>
            <person name="Imamovic A."/>
            <person name="Ireland A."/>
            <person name="Larimer J."/>
            <person name="McCowan C."/>
            <person name="Murphy C."/>
            <person name="Pearson M."/>
            <person name="Poon T.W."/>
            <person name="Priest M."/>
            <person name="Roberts A."/>
            <person name="Saif S."/>
            <person name="Shea T."/>
            <person name="Sisk P."/>
            <person name="Sykes S."/>
            <person name="Wortman J."/>
            <person name="Nusbaum C."/>
            <person name="Birren B."/>
        </authorList>
    </citation>
    <scope>NUCLEOTIDE SEQUENCE [LARGE SCALE GENOMIC DNA]</scope>
    <source>
        <strain evidence="4 5">P1976</strain>
    </source>
</reference>
<dbReference type="PRINTS" id="PR00081">
    <property type="entry name" value="GDHRDH"/>
</dbReference>
<name>A0A080ZTL7_PHYNI</name>
<dbReference type="GO" id="GO:0016491">
    <property type="term" value="F:oxidoreductase activity"/>
    <property type="evidence" value="ECO:0007669"/>
    <property type="project" value="UniProtKB-KW"/>
</dbReference>
<dbReference type="AlphaFoldDB" id="A0A080ZTL7"/>
<dbReference type="InterPro" id="IPR020904">
    <property type="entry name" value="Sc_DH/Rdtase_CS"/>
</dbReference>
<feature type="compositionally biased region" description="Basic residues" evidence="3">
    <location>
        <begin position="319"/>
        <end position="328"/>
    </location>
</feature>
<evidence type="ECO:0000256" key="2">
    <source>
        <dbReference type="ARBA" id="ARBA00023002"/>
    </source>
</evidence>
<dbReference type="PANTHER" id="PTHR43544:SF7">
    <property type="entry name" value="NADB-LER2"/>
    <property type="match status" value="1"/>
</dbReference>
<dbReference type="PANTHER" id="PTHR43544">
    <property type="entry name" value="SHORT-CHAIN DEHYDROGENASE/REDUCTASE"/>
    <property type="match status" value="1"/>
</dbReference>
<dbReference type="OrthoDB" id="127684at2759"/>
<feature type="region of interest" description="Disordered" evidence="3">
    <location>
        <begin position="264"/>
        <end position="342"/>
    </location>
</feature>
<sequence length="672" mass="75580">MASVKKTVLITGSTRGIGLAFAEYYTNAGWNVIGTARANSNMEKLKALAPFKMVTMDTSDEASILEASHQLEGQPIDLLINNAGIYKPSLLETGTKDALMSQFEVNAVGPFLVTRALLPNLQLAVEANGGAYVVQISSFIGSIGSYTSDTAAFFKHAGYGYSVSKTALNMITRSLAFDLQANGIVVVSVHPGYVDTDMSEGKGATKPADSVAAMTNVIAKLNRKSTGKFFNVDPHIPVTEIQWNGVKDNYSGPIVRGLTPRKSQQIDDLQQHGSPSSWGADSPPTSVNESDSESSSGVEEEAPTKRYKRRIDAAELSRRRQRYRQRQKQAREELRRQERELSTQVQVITETRKGAKTTARTDLVLAKSFWKRVALHQREQRHHVEAEKKRLAAIVNAQAKYIESMGDVVREFLTLPSCGYTIPRSVVYDKVDDRKWLRLKSSDTALYEAYLQDLYDSHGRVDKVLNECGIDSLPVNTISSLHRHYPDGGVEYVQLVNKFLQPFSFEDTCSSLWKIADLPYRHIDREVLRDIPDSDNTVAVKFRVKKMLSKDCSVSILKRVIARRFDHEDRVVMIWKVFWEGEGIFSGMDIDETAWVCIRPYCDDSHIGAMTETCTRQVPVQYLTSRKKDPTVQAFWKMTQEVNEEDEREIVRFLAKLLRNDCLPNPKVVLEE</sequence>
<dbReference type="EMBL" id="ANJA01002439">
    <property type="protein sequence ID" value="ETO69978.1"/>
    <property type="molecule type" value="Genomic_DNA"/>
</dbReference>
<dbReference type="Gene3D" id="3.40.50.720">
    <property type="entry name" value="NAD(P)-binding Rossmann-like Domain"/>
    <property type="match status" value="1"/>
</dbReference>
<dbReference type="Pfam" id="PF00106">
    <property type="entry name" value="adh_short"/>
    <property type="match status" value="1"/>
</dbReference>
<proteinExistence type="predicted"/>
<keyword evidence="2" id="KW-0560">Oxidoreductase</keyword>
<comment type="caution">
    <text evidence="4">The sequence shown here is derived from an EMBL/GenBank/DDBJ whole genome shotgun (WGS) entry which is preliminary data.</text>
</comment>
<evidence type="ECO:0000256" key="1">
    <source>
        <dbReference type="ARBA" id="ARBA00022857"/>
    </source>
</evidence>
<accession>A0A080ZTL7</accession>
<gene>
    <name evidence="4" type="ORF">F444_13501</name>
</gene>
<organism evidence="4 5">
    <name type="scientific">Phytophthora nicotianae P1976</name>
    <dbReference type="NCBI Taxonomy" id="1317066"/>
    <lineage>
        <taxon>Eukaryota</taxon>
        <taxon>Sar</taxon>
        <taxon>Stramenopiles</taxon>
        <taxon>Oomycota</taxon>
        <taxon>Peronosporomycetes</taxon>
        <taxon>Peronosporales</taxon>
        <taxon>Peronosporaceae</taxon>
        <taxon>Phytophthora</taxon>
    </lineage>
</organism>
<evidence type="ECO:0000313" key="4">
    <source>
        <dbReference type="EMBL" id="ETO69978.1"/>
    </source>
</evidence>
<dbReference type="CDD" id="cd05325">
    <property type="entry name" value="carb_red_sniffer_like_SDR_c"/>
    <property type="match status" value="1"/>
</dbReference>
<feature type="compositionally biased region" description="Polar residues" evidence="3">
    <location>
        <begin position="264"/>
        <end position="288"/>
    </location>
</feature>